<dbReference type="STRING" id="35756.GCA_001044155_02350"/>
<feature type="compositionally biased region" description="Gly residues" evidence="1">
    <location>
        <begin position="546"/>
        <end position="556"/>
    </location>
</feature>
<evidence type="ECO:0008006" key="4">
    <source>
        <dbReference type="Google" id="ProtNLM"/>
    </source>
</evidence>
<name>A0A376CPR6_9CORY</name>
<reference evidence="2 3" key="1">
    <citation type="submission" date="2018-06" db="EMBL/GenBank/DDBJ databases">
        <authorList>
            <consortium name="Pathogen Informatics"/>
            <person name="Doyle S."/>
        </authorList>
    </citation>
    <scope>NUCLEOTIDE SEQUENCE [LARGE SCALE GENOMIC DNA]</scope>
    <source>
        <strain evidence="2 3">NCTC11862</strain>
    </source>
</reference>
<accession>A0A376CPR6</accession>
<protein>
    <recommendedName>
        <fullName evidence="4">PPE family protein</fullName>
    </recommendedName>
</protein>
<evidence type="ECO:0000313" key="3">
    <source>
        <dbReference type="Proteomes" id="UP000254467"/>
    </source>
</evidence>
<feature type="compositionally biased region" description="Gly residues" evidence="1">
    <location>
        <begin position="476"/>
        <end position="490"/>
    </location>
</feature>
<proteinExistence type="predicted"/>
<gene>
    <name evidence="2" type="ORF">NCTC11862_02103</name>
</gene>
<keyword evidence="3" id="KW-1185">Reference proteome</keyword>
<dbReference type="EMBL" id="UFXQ01000001">
    <property type="protein sequence ID" value="STC70293.1"/>
    <property type="molecule type" value="Genomic_DNA"/>
</dbReference>
<feature type="compositionally biased region" description="Low complexity" evidence="1">
    <location>
        <begin position="527"/>
        <end position="545"/>
    </location>
</feature>
<organism evidence="2 3">
    <name type="scientific">Corynebacterium pilosum</name>
    <dbReference type="NCBI Taxonomy" id="35756"/>
    <lineage>
        <taxon>Bacteria</taxon>
        <taxon>Bacillati</taxon>
        <taxon>Actinomycetota</taxon>
        <taxon>Actinomycetes</taxon>
        <taxon>Mycobacteriales</taxon>
        <taxon>Corynebacteriaceae</taxon>
        <taxon>Corynebacterium</taxon>
    </lineage>
</organism>
<dbReference type="Proteomes" id="UP000254467">
    <property type="component" value="Unassembled WGS sequence"/>
</dbReference>
<feature type="compositionally biased region" description="Gly residues" evidence="1">
    <location>
        <begin position="511"/>
        <end position="520"/>
    </location>
</feature>
<feature type="region of interest" description="Disordered" evidence="1">
    <location>
        <begin position="459"/>
        <end position="556"/>
    </location>
</feature>
<evidence type="ECO:0000313" key="2">
    <source>
        <dbReference type="EMBL" id="STC70293.1"/>
    </source>
</evidence>
<evidence type="ECO:0000256" key="1">
    <source>
        <dbReference type="SAM" id="MobiDB-lite"/>
    </source>
</evidence>
<sequence length="618" mass="59808">MTIGGNNLHMTPSDLAAAISKLEVAPTTFAAAEGSATLPLGVLFTSVSGLKEIGDSHSGVINDNGAESQQAFANRFSNIAAQLRQNLVDVIDADTNISQLIGAVGLRSDGAELLTKNHVADIVDTETTPFAITPPGVAHPGSLPALAAQYSATNYGVPTSMTGHWDALSAKVANAADSLNGVIADLDSSADTQAIANAITTIRTLQSAGAVFAANTTTMGATTTNLGTGSLALGQQVMAAAKAHAILLATRPDAAAAFEQAYLASYPATVAAALPPAIPPITQLLPSALDPSGLSAGGVGSIGESAGARLNAWQDMPLPSVVQEAMEHIGMAEQARMRSPQQLAEEFQRAGMDDLNALVAGATPTSTASVAAPSMPPTLNSGAHSGLGGPGVATPGAPPTGTVPQINPTSVGAAGVPTTAAGAASRPGGVGTGGVGHGLGTAVPGSMAGAGRGVGNTGGTAGFGSHGRAGAPGTSGISGGYGTGGRGLTGSGSMPGAPGLPGASGMSGSQGALGGAGPHGAVGKPTPHAAPGAGYAGAAGHASSAGHGGNQSRGGVPMGGMMGAGRGGNQHGGTSNSVRGIKTSAVEREGNLKALLGEGPEVIPGVIGAWVREPRPDR</sequence>
<dbReference type="AlphaFoldDB" id="A0A376CPR6"/>